<feature type="signal peptide" evidence="1">
    <location>
        <begin position="1"/>
        <end position="21"/>
    </location>
</feature>
<organism evidence="2 3">
    <name type="scientific">Marinicella sediminis</name>
    <dbReference type="NCBI Taxonomy" id="1792834"/>
    <lineage>
        <taxon>Bacteria</taxon>
        <taxon>Pseudomonadati</taxon>
        <taxon>Pseudomonadota</taxon>
        <taxon>Gammaproteobacteria</taxon>
        <taxon>Lysobacterales</taxon>
        <taxon>Marinicellaceae</taxon>
        <taxon>Marinicella</taxon>
    </lineage>
</organism>
<comment type="caution">
    <text evidence="2">The sequence shown here is derived from an EMBL/GenBank/DDBJ whole genome shotgun (WGS) entry which is preliminary data.</text>
</comment>
<evidence type="ECO:0000313" key="2">
    <source>
        <dbReference type="EMBL" id="MFC3195282.1"/>
    </source>
</evidence>
<reference evidence="3" key="1">
    <citation type="journal article" date="2019" name="Int. J. Syst. Evol. Microbiol.">
        <title>The Global Catalogue of Microorganisms (GCM) 10K type strain sequencing project: providing services to taxonomists for standard genome sequencing and annotation.</title>
        <authorList>
            <consortium name="The Broad Institute Genomics Platform"/>
            <consortium name="The Broad Institute Genome Sequencing Center for Infectious Disease"/>
            <person name="Wu L."/>
            <person name="Ma J."/>
        </authorList>
    </citation>
    <scope>NUCLEOTIDE SEQUENCE [LARGE SCALE GENOMIC DNA]</scope>
    <source>
        <strain evidence="3">KCTC 42953</strain>
    </source>
</reference>
<sequence length="183" mass="20281">MFTFRHIACLLLFCLYGHAQAQWDFDLKDNGQTTDTLQLNLPMVYSEADCELTFTAFKDGNLENVVISNPLGCGQPHLLVIDDFVYPLPDDFTLTVDADSHEVDGLVNLGACERLSLLPITTGLPALLVNAESFKLGSGSNQLFYTRGGITYFQIDTLDDDIFCASGTPFIHPDDLIFRTAFE</sequence>
<dbReference type="EMBL" id="JBHRTS010000007">
    <property type="protein sequence ID" value="MFC3195282.1"/>
    <property type="molecule type" value="Genomic_DNA"/>
</dbReference>
<proteinExistence type="predicted"/>
<name>A0ABV7JIT2_9GAMM</name>
<evidence type="ECO:0000313" key="3">
    <source>
        <dbReference type="Proteomes" id="UP001595533"/>
    </source>
</evidence>
<accession>A0ABV7JIT2</accession>
<gene>
    <name evidence="2" type="ORF">ACFODZ_13600</name>
</gene>
<feature type="chain" id="PRO_5047459998" evidence="1">
    <location>
        <begin position="22"/>
        <end position="183"/>
    </location>
</feature>
<dbReference type="Proteomes" id="UP001595533">
    <property type="component" value="Unassembled WGS sequence"/>
</dbReference>
<protein>
    <submittedName>
        <fullName evidence="2">Uncharacterized protein</fullName>
    </submittedName>
</protein>
<evidence type="ECO:0000256" key="1">
    <source>
        <dbReference type="SAM" id="SignalP"/>
    </source>
</evidence>
<dbReference type="RefSeq" id="WP_077411614.1">
    <property type="nucleotide sequence ID" value="NZ_JBHRTS010000007.1"/>
</dbReference>
<keyword evidence="1" id="KW-0732">Signal</keyword>
<keyword evidence="3" id="KW-1185">Reference proteome</keyword>